<evidence type="ECO:0000256" key="7">
    <source>
        <dbReference type="SAM" id="Phobius"/>
    </source>
</evidence>
<proteinExistence type="inferred from homology"/>
<dbReference type="RefSeq" id="WP_145874165.1">
    <property type="nucleotide sequence ID" value="NZ_CP046904.1"/>
</dbReference>
<reference evidence="8 11" key="3">
    <citation type="submission" date="2019-12" db="EMBL/GenBank/DDBJ databases">
        <title>Draft Genome Sequences of Six Type Strains of the Genus Massilia.</title>
        <authorList>
            <person name="Miess H."/>
            <person name="Frediansyah A."/>
            <person name="Goeker M."/>
            <person name="Gross H."/>
        </authorList>
    </citation>
    <scope>NUCLEOTIDE SEQUENCE [LARGE SCALE GENOMIC DNA]</scope>
    <source>
        <strain evidence="8 11">DSM 26639</strain>
    </source>
</reference>
<evidence type="ECO:0000256" key="2">
    <source>
        <dbReference type="ARBA" id="ARBA00006679"/>
    </source>
</evidence>
<gene>
    <name evidence="8" type="ORF">GO485_10710</name>
    <name evidence="9" type="ORF">IP92_01743</name>
</gene>
<evidence type="ECO:0000256" key="5">
    <source>
        <dbReference type="ARBA" id="ARBA00022989"/>
    </source>
</evidence>
<dbReference type="InterPro" id="IPR051907">
    <property type="entry name" value="DoxX-like_oxidoreductase"/>
</dbReference>
<dbReference type="OrthoDB" id="9792760at2"/>
<keyword evidence="3" id="KW-1003">Cell membrane</keyword>
<keyword evidence="4 7" id="KW-0812">Transmembrane</keyword>
<dbReference type="Pfam" id="PF07681">
    <property type="entry name" value="DoxX"/>
    <property type="match status" value="1"/>
</dbReference>
<dbReference type="Proteomes" id="UP000437862">
    <property type="component" value="Chromosome"/>
</dbReference>
<evidence type="ECO:0000256" key="6">
    <source>
        <dbReference type="ARBA" id="ARBA00023136"/>
    </source>
</evidence>
<keyword evidence="5 7" id="KW-1133">Transmembrane helix</keyword>
<dbReference type="EMBL" id="VLKW01000003">
    <property type="protein sequence ID" value="TWI48355.1"/>
    <property type="molecule type" value="Genomic_DNA"/>
</dbReference>
<name>A0A562PV85_9BURK</name>
<keyword evidence="6 7" id="KW-0472">Membrane</keyword>
<evidence type="ECO:0000313" key="8">
    <source>
        <dbReference type="EMBL" id="QGZ39471.1"/>
    </source>
</evidence>
<organism evidence="9 10">
    <name type="scientific">Pseudoduganella flava</name>
    <dbReference type="NCBI Taxonomy" id="871742"/>
    <lineage>
        <taxon>Bacteria</taxon>
        <taxon>Pseudomonadati</taxon>
        <taxon>Pseudomonadota</taxon>
        <taxon>Betaproteobacteria</taxon>
        <taxon>Burkholderiales</taxon>
        <taxon>Oxalobacteraceae</taxon>
        <taxon>Telluria group</taxon>
        <taxon>Pseudoduganella</taxon>
    </lineage>
</organism>
<accession>A0A562PV85</accession>
<feature type="transmembrane region" description="Helical" evidence="7">
    <location>
        <begin position="75"/>
        <end position="95"/>
    </location>
</feature>
<comment type="subcellular location">
    <subcellularLocation>
        <location evidence="1">Cell membrane</location>
        <topology evidence="1">Multi-pass membrane protein</topology>
    </subcellularLocation>
</comment>
<feature type="transmembrane region" description="Helical" evidence="7">
    <location>
        <begin position="48"/>
        <end position="68"/>
    </location>
</feature>
<sequence>MNTTNANTSVIPAIGRVLLATIFVFSALGKIAAPSATIGYIQSVGLPFATAGLIAAIAIELGGGLMLALGIKTRLVAAGLAVFSIVTALAFHHAIGDQNQLIHLLKNFAMAGGLLQVVAFGAGAYSIDQRLAQQARIGTRQAA</sequence>
<evidence type="ECO:0000313" key="11">
    <source>
        <dbReference type="Proteomes" id="UP000437862"/>
    </source>
</evidence>
<comment type="similarity">
    <text evidence="2">Belongs to the DoxX family.</text>
</comment>
<feature type="transmembrane region" description="Helical" evidence="7">
    <location>
        <begin position="107"/>
        <end position="127"/>
    </location>
</feature>
<dbReference type="Proteomes" id="UP000315112">
    <property type="component" value="Unassembled WGS sequence"/>
</dbReference>
<reference evidence="9 10" key="1">
    <citation type="journal article" date="2015" name="Stand. Genomic Sci.">
        <title>Genomic Encyclopedia of Bacterial and Archaeal Type Strains, Phase III: the genomes of soil and plant-associated and newly described type strains.</title>
        <authorList>
            <person name="Whitman W.B."/>
            <person name="Woyke T."/>
            <person name="Klenk H.P."/>
            <person name="Zhou Y."/>
            <person name="Lilburn T.G."/>
            <person name="Beck B.J."/>
            <person name="De Vos P."/>
            <person name="Vandamme P."/>
            <person name="Eisen J.A."/>
            <person name="Garrity G."/>
            <person name="Hugenholtz P."/>
            <person name="Kyrpides N.C."/>
        </authorList>
    </citation>
    <scope>NUCLEOTIDE SEQUENCE [LARGE SCALE GENOMIC DNA]</scope>
    <source>
        <strain evidence="9 10">CGMCC 1.10685</strain>
    </source>
</reference>
<reference evidence="9" key="2">
    <citation type="submission" date="2019-07" db="EMBL/GenBank/DDBJ databases">
        <authorList>
            <person name="Whitman W."/>
            <person name="Huntemann M."/>
            <person name="Clum A."/>
            <person name="Pillay M."/>
            <person name="Palaniappan K."/>
            <person name="Varghese N."/>
            <person name="Mikhailova N."/>
            <person name="Stamatis D."/>
            <person name="Reddy T."/>
            <person name="Daum C."/>
            <person name="Shapiro N."/>
            <person name="Ivanova N."/>
            <person name="Kyrpides N."/>
            <person name="Woyke T."/>
        </authorList>
    </citation>
    <scope>NUCLEOTIDE SEQUENCE</scope>
    <source>
        <strain evidence="9">CGMCC 1.10685</strain>
    </source>
</reference>
<dbReference type="AlphaFoldDB" id="A0A562PV85"/>
<evidence type="ECO:0000313" key="9">
    <source>
        <dbReference type="EMBL" id="TWI48355.1"/>
    </source>
</evidence>
<evidence type="ECO:0000313" key="10">
    <source>
        <dbReference type="Proteomes" id="UP000315112"/>
    </source>
</evidence>
<protein>
    <submittedName>
        <fullName evidence="8">DoxX family membrane protein</fullName>
    </submittedName>
    <submittedName>
        <fullName evidence="9">Putative oxidoreductase</fullName>
    </submittedName>
</protein>
<evidence type="ECO:0000256" key="4">
    <source>
        <dbReference type="ARBA" id="ARBA00022692"/>
    </source>
</evidence>
<dbReference type="InterPro" id="IPR032808">
    <property type="entry name" value="DoxX"/>
</dbReference>
<keyword evidence="11" id="KW-1185">Reference proteome</keyword>
<dbReference type="GO" id="GO:0005886">
    <property type="term" value="C:plasma membrane"/>
    <property type="evidence" value="ECO:0007669"/>
    <property type="project" value="UniProtKB-SubCell"/>
</dbReference>
<dbReference type="EMBL" id="CP046904">
    <property type="protein sequence ID" value="QGZ39471.1"/>
    <property type="molecule type" value="Genomic_DNA"/>
</dbReference>
<dbReference type="PANTHER" id="PTHR33452">
    <property type="entry name" value="OXIDOREDUCTASE CATD-RELATED"/>
    <property type="match status" value="1"/>
</dbReference>
<dbReference type="PANTHER" id="PTHR33452:SF1">
    <property type="entry name" value="INNER MEMBRANE PROTEIN YPHA-RELATED"/>
    <property type="match status" value="1"/>
</dbReference>
<evidence type="ECO:0000256" key="1">
    <source>
        <dbReference type="ARBA" id="ARBA00004651"/>
    </source>
</evidence>
<evidence type="ECO:0000256" key="3">
    <source>
        <dbReference type="ARBA" id="ARBA00022475"/>
    </source>
</evidence>